<evidence type="ECO:0000256" key="6">
    <source>
        <dbReference type="ARBA" id="ARBA00022679"/>
    </source>
</evidence>
<dbReference type="PROSITE" id="PS50052">
    <property type="entry name" value="GUANYLATE_KINASE_2"/>
    <property type="match status" value="1"/>
</dbReference>
<evidence type="ECO:0000256" key="12">
    <source>
        <dbReference type="HAMAP-Rule" id="MF_00328"/>
    </source>
</evidence>
<dbReference type="CDD" id="cd00071">
    <property type="entry name" value="GMPK"/>
    <property type="match status" value="1"/>
</dbReference>
<evidence type="ECO:0000256" key="7">
    <source>
        <dbReference type="ARBA" id="ARBA00022741"/>
    </source>
</evidence>
<evidence type="ECO:0000256" key="1">
    <source>
        <dbReference type="ARBA" id="ARBA00003531"/>
    </source>
</evidence>
<dbReference type="InterPro" id="IPR020590">
    <property type="entry name" value="Guanylate_kinase_CS"/>
</dbReference>
<keyword evidence="9 12" id="KW-0067">ATP-binding</keyword>
<keyword evidence="6 12" id="KW-0808">Transferase</keyword>
<feature type="domain" description="Guanylate kinase-like" evidence="13">
    <location>
        <begin position="9"/>
        <end position="189"/>
    </location>
</feature>
<name>A0A421NY99_9MOLU</name>
<dbReference type="NCBIfam" id="TIGR03263">
    <property type="entry name" value="guanyl_kin"/>
    <property type="match status" value="1"/>
</dbReference>
<dbReference type="InterPro" id="IPR017665">
    <property type="entry name" value="Guanylate_kinase"/>
</dbReference>
<evidence type="ECO:0000256" key="3">
    <source>
        <dbReference type="ARBA" id="ARBA00005790"/>
    </source>
</evidence>
<dbReference type="GO" id="GO:0005829">
    <property type="term" value="C:cytosol"/>
    <property type="evidence" value="ECO:0007669"/>
    <property type="project" value="TreeGrafter"/>
</dbReference>
<dbReference type="SUPFAM" id="SSF52540">
    <property type="entry name" value="P-loop containing nucleoside triphosphate hydrolases"/>
    <property type="match status" value="1"/>
</dbReference>
<dbReference type="AlphaFoldDB" id="A0A421NY99"/>
<comment type="function">
    <text evidence="1 12">Essential for recycling GMP and indirectly, cGMP.</text>
</comment>
<dbReference type="GO" id="GO:0004385">
    <property type="term" value="F:GMP kinase activity"/>
    <property type="evidence" value="ECO:0007669"/>
    <property type="project" value="UniProtKB-UniRule"/>
</dbReference>
<evidence type="ECO:0000256" key="8">
    <source>
        <dbReference type="ARBA" id="ARBA00022777"/>
    </source>
</evidence>
<dbReference type="EMBL" id="MPBG01000002">
    <property type="protein sequence ID" value="RMI89006.1"/>
    <property type="molecule type" value="Genomic_DNA"/>
</dbReference>
<dbReference type="Gene3D" id="3.40.50.300">
    <property type="entry name" value="P-loop containing nucleotide triphosphate hydrolases"/>
    <property type="match status" value="1"/>
</dbReference>
<dbReference type="Gene3D" id="3.30.63.10">
    <property type="entry name" value="Guanylate Kinase phosphate binding domain"/>
    <property type="match status" value="1"/>
</dbReference>
<comment type="caution">
    <text evidence="14">The sequence shown here is derived from an EMBL/GenBank/DDBJ whole genome shotgun (WGS) entry which is preliminary data.</text>
</comment>
<dbReference type="Pfam" id="PF00625">
    <property type="entry name" value="Guanylate_kin"/>
    <property type="match status" value="1"/>
</dbReference>
<dbReference type="InterPro" id="IPR008145">
    <property type="entry name" value="GK/Ca_channel_bsu"/>
</dbReference>
<dbReference type="GO" id="GO:0005524">
    <property type="term" value="F:ATP binding"/>
    <property type="evidence" value="ECO:0007669"/>
    <property type="project" value="UniProtKB-UniRule"/>
</dbReference>
<feature type="binding site" evidence="12">
    <location>
        <begin position="16"/>
        <end position="23"/>
    </location>
    <ligand>
        <name>ATP</name>
        <dbReference type="ChEBI" id="CHEBI:30616"/>
    </ligand>
</feature>
<evidence type="ECO:0000256" key="2">
    <source>
        <dbReference type="ARBA" id="ARBA00004496"/>
    </source>
</evidence>
<reference evidence="15" key="1">
    <citation type="submission" date="2016-11" db="EMBL/GenBank/DDBJ databases">
        <title>Genome sequence of Candidatus Phytoplasma solani strain SA-1.</title>
        <authorList>
            <person name="Haryono M."/>
            <person name="Samarzija I."/>
            <person name="Seruga Music M."/>
            <person name="Hogenhout S."/>
            <person name="Kuo C.-H."/>
        </authorList>
    </citation>
    <scope>NUCLEOTIDE SEQUENCE [LARGE SCALE GENOMIC DNA]</scope>
    <source>
        <strain evidence="15">SA-1</strain>
    </source>
</reference>
<dbReference type="InterPro" id="IPR027417">
    <property type="entry name" value="P-loop_NTPase"/>
</dbReference>
<keyword evidence="15" id="KW-1185">Reference proteome</keyword>
<dbReference type="SMART" id="SM00072">
    <property type="entry name" value="GuKc"/>
    <property type="match status" value="1"/>
</dbReference>
<dbReference type="PROSITE" id="PS00856">
    <property type="entry name" value="GUANYLATE_KINASE_1"/>
    <property type="match status" value="1"/>
</dbReference>
<dbReference type="FunFam" id="3.30.63.10:FF:000002">
    <property type="entry name" value="Guanylate kinase 1"/>
    <property type="match status" value="1"/>
</dbReference>
<comment type="subcellular location">
    <subcellularLocation>
        <location evidence="2 12">Cytoplasm</location>
    </subcellularLocation>
</comment>
<dbReference type="PANTHER" id="PTHR23117:SF13">
    <property type="entry name" value="GUANYLATE KINASE"/>
    <property type="match status" value="1"/>
</dbReference>
<dbReference type="STRING" id="69896.S284_05070"/>
<keyword evidence="12" id="KW-0963">Cytoplasm</keyword>
<dbReference type="EC" id="2.7.4.8" evidence="4 12"/>
<evidence type="ECO:0000256" key="11">
    <source>
        <dbReference type="ARBA" id="ARBA00048594"/>
    </source>
</evidence>
<dbReference type="Proteomes" id="UP000283896">
    <property type="component" value="Unassembled WGS sequence"/>
</dbReference>
<dbReference type="InterPro" id="IPR008144">
    <property type="entry name" value="Guanylate_kin-like_dom"/>
</dbReference>
<comment type="catalytic activity">
    <reaction evidence="11 12">
        <text>GMP + ATP = GDP + ADP</text>
        <dbReference type="Rhea" id="RHEA:20780"/>
        <dbReference type="ChEBI" id="CHEBI:30616"/>
        <dbReference type="ChEBI" id="CHEBI:58115"/>
        <dbReference type="ChEBI" id="CHEBI:58189"/>
        <dbReference type="ChEBI" id="CHEBI:456216"/>
        <dbReference type="EC" id="2.7.4.8"/>
    </reaction>
</comment>
<keyword evidence="8 12" id="KW-0418">Kinase</keyword>
<evidence type="ECO:0000313" key="14">
    <source>
        <dbReference type="EMBL" id="RMI89006.1"/>
    </source>
</evidence>
<evidence type="ECO:0000256" key="10">
    <source>
        <dbReference type="ARBA" id="ARBA00030128"/>
    </source>
</evidence>
<dbReference type="PANTHER" id="PTHR23117">
    <property type="entry name" value="GUANYLATE KINASE-RELATED"/>
    <property type="match status" value="1"/>
</dbReference>
<gene>
    <name evidence="12 14" type="primary">gmk</name>
    <name evidence="14" type="ORF">PSSA1_v1c2140</name>
</gene>
<protein>
    <recommendedName>
        <fullName evidence="5 12">Guanylate kinase</fullName>
        <ecNumber evidence="4 12">2.7.4.8</ecNumber>
    </recommendedName>
    <alternativeName>
        <fullName evidence="10 12">GMP kinase</fullName>
    </alternativeName>
</protein>
<keyword evidence="7 12" id="KW-0547">Nucleotide-binding</keyword>
<dbReference type="HAMAP" id="MF_00328">
    <property type="entry name" value="Guanylate_kinase"/>
    <property type="match status" value="1"/>
</dbReference>
<sequence length="214" mass="24898">MNVKLNQKGLLIVLSGPSGVGKATVRKALFEMTNHNFVYSISATTRSPRPGEEEGKDYYFLTKEEFELGIKNNQFLEWAQFIDHYYGTPKKQIQDCLKMGKEVFLEIEVEGATHLRKKRIPNAVFIFLVPPRKKALYERLKKRGTEKYDNIVKRIKKANKEFPLAYKYDYIVVNDDVNNAADRIIAIIRAEHAKTKRSMRNYLKILEEDGYAEQ</sequence>
<evidence type="ECO:0000256" key="5">
    <source>
        <dbReference type="ARBA" id="ARBA00016296"/>
    </source>
</evidence>
<evidence type="ECO:0000256" key="4">
    <source>
        <dbReference type="ARBA" id="ARBA00012961"/>
    </source>
</evidence>
<evidence type="ECO:0000259" key="13">
    <source>
        <dbReference type="PROSITE" id="PS50052"/>
    </source>
</evidence>
<evidence type="ECO:0000256" key="9">
    <source>
        <dbReference type="ARBA" id="ARBA00022840"/>
    </source>
</evidence>
<evidence type="ECO:0000313" key="15">
    <source>
        <dbReference type="Proteomes" id="UP000283896"/>
    </source>
</evidence>
<proteinExistence type="inferred from homology"/>
<accession>A0A421NY99</accession>
<comment type="similarity">
    <text evidence="3 12">Belongs to the guanylate kinase family.</text>
</comment>
<organism evidence="14 15">
    <name type="scientific">Candidatus Phytoplasma solani</name>
    <dbReference type="NCBI Taxonomy" id="69896"/>
    <lineage>
        <taxon>Bacteria</taxon>
        <taxon>Bacillati</taxon>
        <taxon>Mycoplasmatota</taxon>
        <taxon>Mollicutes</taxon>
        <taxon>Acholeplasmatales</taxon>
        <taxon>Acholeplasmataceae</taxon>
        <taxon>Candidatus Phytoplasma</taxon>
        <taxon>16SrXII (Stolbur group)</taxon>
    </lineage>
</organism>